<feature type="transmembrane region" description="Helical" evidence="2">
    <location>
        <begin position="98"/>
        <end position="119"/>
    </location>
</feature>
<keyword evidence="2" id="KW-1133">Transmembrane helix</keyword>
<feature type="region of interest" description="Disordered" evidence="1">
    <location>
        <begin position="132"/>
        <end position="162"/>
    </location>
</feature>
<dbReference type="OrthoDB" id="10280390at2759"/>
<dbReference type="Proteomes" id="UP000194127">
    <property type="component" value="Unassembled WGS sequence"/>
</dbReference>
<keyword evidence="2" id="KW-0472">Membrane</keyword>
<feature type="transmembrane region" description="Helical" evidence="2">
    <location>
        <begin position="50"/>
        <end position="68"/>
    </location>
</feature>
<protein>
    <submittedName>
        <fullName evidence="3">Uncharacterized protein</fullName>
    </submittedName>
</protein>
<accession>A0A1X6MTP3</accession>
<name>A0A1X6MTP3_9APHY</name>
<evidence type="ECO:0000256" key="2">
    <source>
        <dbReference type="SAM" id="Phobius"/>
    </source>
</evidence>
<evidence type="ECO:0000313" key="3">
    <source>
        <dbReference type="EMBL" id="OSX59592.1"/>
    </source>
</evidence>
<keyword evidence="2" id="KW-0812">Transmembrane</keyword>
<dbReference type="AlphaFoldDB" id="A0A1X6MTP3"/>
<dbReference type="EMBL" id="KZ110602">
    <property type="protein sequence ID" value="OSX59592.1"/>
    <property type="molecule type" value="Genomic_DNA"/>
</dbReference>
<evidence type="ECO:0000256" key="1">
    <source>
        <dbReference type="SAM" id="MobiDB-lite"/>
    </source>
</evidence>
<dbReference type="GeneID" id="36324575"/>
<gene>
    <name evidence="3" type="ORF">POSPLADRAFT_1048898</name>
</gene>
<proteinExistence type="predicted"/>
<reference evidence="3 4" key="1">
    <citation type="submission" date="2017-04" db="EMBL/GenBank/DDBJ databases">
        <title>Genome Sequence of the Model Brown-Rot Fungus Postia placenta SB12.</title>
        <authorList>
            <consortium name="DOE Joint Genome Institute"/>
            <person name="Gaskell J."/>
            <person name="Kersten P."/>
            <person name="Larrondo L.F."/>
            <person name="Canessa P."/>
            <person name="Martinez D."/>
            <person name="Hibbett D."/>
            <person name="Schmoll M."/>
            <person name="Kubicek C.P."/>
            <person name="Martinez A.T."/>
            <person name="Yadav J."/>
            <person name="Master E."/>
            <person name="Magnuson J.K."/>
            <person name="James T."/>
            <person name="Yaver D."/>
            <person name="Berka R."/>
            <person name="Labutti K."/>
            <person name="Lipzen A."/>
            <person name="Aerts A."/>
            <person name="Barry K."/>
            <person name="Henrissat B."/>
            <person name="Blanchette R."/>
            <person name="Grigoriev I."/>
            <person name="Cullen D."/>
        </authorList>
    </citation>
    <scope>NUCLEOTIDE SEQUENCE [LARGE SCALE GENOMIC DNA]</scope>
    <source>
        <strain evidence="3 4">MAD-698-R-SB12</strain>
    </source>
</reference>
<organism evidence="3 4">
    <name type="scientific">Postia placenta MAD-698-R-SB12</name>
    <dbReference type="NCBI Taxonomy" id="670580"/>
    <lineage>
        <taxon>Eukaryota</taxon>
        <taxon>Fungi</taxon>
        <taxon>Dikarya</taxon>
        <taxon>Basidiomycota</taxon>
        <taxon>Agaricomycotina</taxon>
        <taxon>Agaricomycetes</taxon>
        <taxon>Polyporales</taxon>
        <taxon>Adustoporiaceae</taxon>
        <taxon>Rhodonia</taxon>
    </lineage>
</organism>
<sequence>MPWADIPLLDSLHLALITRTVYTCAVSDFSDPKAWIVPSWLRALPPHSTLFFMSAGSIVFSIKSFLVVGDVFHLSQISDSDALFKRCSYQYITMPDNLIFIALFFVLPKLGLNALLATLNARLDLRRTRQHNLSTSGQSMKPLLSPSIRYSSKTEPGSPRNLSGRYLSFQVQAETLPQLPRASRTAMHRVGYADADILEQGLWSPPTIFRSPRQSHFSDD</sequence>
<dbReference type="RefSeq" id="XP_024336386.1">
    <property type="nucleotide sequence ID" value="XM_024479625.1"/>
</dbReference>
<keyword evidence="4" id="KW-1185">Reference proteome</keyword>
<evidence type="ECO:0000313" key="4">
    <source>
        <dbReference type="Proteomes" id="UP000194127"/>
    </source>
</evidence>